<keyword evidence="2 6" id="KW-0698">rRNA processing</keyword>
<comment type="caution">
    <text evidence="7">The sequence shown here is derived from an EMBL/GenBank/DDBJ whole genome shotgun (WGS) entry which is preliminary data.</text>
</comment>
<sequence length="321" mass="35879">MPSQNSPSVKSELHPRNKNRERYDLDALIVAETELAKYVKPNKFGDASVDFSNPVAVKLLNKALLNHYYGIEYWEFPDANLCPPIPGRADYLHYIADLLAEDDAGIIPIGDALTCLDVGVGANCIYPILGVTEYGWKFIGADVDPKSIASAQNIVDHNPSLKGKIECRLQENPRHIFQGIIGPDEKIDITVCNPPFHASAEDALKGTRRKVKNLSGKKSATPELNFAGISNELIYDGGELRFITNMAFESRKMAKNCYWFTTLVSKESNLKSIYKLLQKLEATQIKTIVMGTGNKTARVVAWTFLSGEEQKVWRETRWEKA</sequence>
<keyword evidence="8" id="KW-1185">Reference proteome</keyword>
<dbReference type="OrthoDB" id="1115728at2"/>
<dbReference type="EC" id="2.1.1.181" evidence="6"/>
<keyword evidence="3 6" id="KW-0489">Methyltransferase</keyword>
<keyword evidence="4 6" id="KW-0808">Transferase</keyword>
<evidence type="ECO:0000256" key="3">
    <source>
        <dbReference type="ARBA" id="ARBA00022603"/>
    </source>
</evidence>
<evidence type="ECO:0000256" key="2">
    <source>
        <dbReference type="ARBA" id="ARBA00022552"/>
    </source>
</evidence>
<dbReference type="AlphaFoldDB" id="A0A552UVT6"/>
<reference evidence="7 8" key="1">
    <citation type="submission" date="2019-07" db="EMBL/GenBank/DDBJ databases">
        <title>Flavobacterium sp. nov., isolated from glacier ice.</title>
        <authorList>
            <person name="Liu Q."/>
            <person name="Xin Y.-H."/>
        </authorList>
    </citation>
    <scope>NUCLEOTIDE SEQUENCE [LARGE SCALE GENOMIC DNA]</scope>
    <source>
        <strain evidence="7 8">ZT4R6</strain>
    </source>
</reference>
<dbReference type="Gene3D" id="3.40.50.150">
    <property type="entry name" value="Vaccinia Virus protein VP39"/>
    <property type="match status" value="1"/>
</dbReference>
<dbReference type="NCBIfam" id="NF008725">
    <property type="entry name" value="PRK11727.1"/>
    <property type="match status" value="1"/>
</dbReference>
<dbReference type="GO" id="GO:0070475">
    <property type="term" value="P:rRNA base methylation"/>
    <property type="evidence" value="ECO:0007669"/>
    <property type="project" value="TreeGrafter"/>
</dbReference>
<dbReference type="RefSeq" id="WP_143374770.1">
    <property type="nucleotide sequence ID" value="NZ_VJVZ01000013.1"/>
</dbReference>
<dbReference type="PANTHER" id="PTHR13393:SF0">
    <property type="entry name" value="RNA N6-ADENOSINE-METHYLTRANSFERASE METTL16"/>
    <property type="match status" value="1"/>
</dbReference>
<evidence type="ECO:0000313" key="8">
    <source>
        <dbReference type="Proteomes" id="UP000320643"/>
    </source>
</evidence>
<name>A0A552UVT6_9FLAO</name>
<evidence type="ECO:0000313" key="7">
    <source>
        <dbReference type="EMBL" id="TRW22353.1"/>
    </source>
</evidence>
<gene>
    <name evidence="6 7" type="primary">rlmF</name>
    <name evidence="7" type="ORF">FMM05_17765</name>
</gene>
<dbReference type="CDD" id="cd02440">
    <property type="entry name" value="AdoMet_MTases"/>
    <property type="match status" value="1"/>
</dbReference>
<comment type="similarity">
    <text evidence="6">Belongs to the methyltransferase superfamily. METTL16/RlmF family.</text>
</comment>
<evidence type="ECO:0000256" key="4">
    <source>
        <dbReference type="ARBA" id="ARBA00022679"/>
    </source>
</evidence>
<proteinExistence type="inferred from homology"/>
<evidence type="ECO:0000256" key="1">
    <source>
        <dbReference type="ARBA" id="ARBA00022490"/>
    </source>
</evidence>
<dbReference type="SUPFAM" id="SSF53335">
    <property type="entry name" value="S-adenosyl-L-methionine-dependent methyltransferases"/>
    <property type="match status" value="1"/>
</dbReference>
<dbReference type="HAMAP" id="MF_01848">
    <property type="entry name" value="23SrRNA_methyltr_F"/>
    <property type="match status" value="1"/>
</dbReference>
<keyword evidence="1 6" id="KW-0963">Cytoplasm</keyword>
<dbReference type="PIRSF" id="PIRSF029038">
    <property type="entry name" value="Mtase_YbiN_prd"/>
    <property type="match status" value="1"/>
</dbReference>
<keyword evidence="5 6" id="KW-0949">S-adenosyl-L-methionine</keyword>
<evidence type="ECO:0000256" key="6">
    <source>
        <dbReference type="HAMAP-Rule" id="MF_01848"/>
    </source>
</evidence>
<organism evidence="7 8">
    <name type="scientific">Flavobacterium zepuense</name>
    <dbReference type="NCBI Taxonomy" id="2593302"/>
    <lineage>
        <taxon>Bacteria</taxon>
        <taxon>Pseudomonadati</taxon>
        <taxon>Bacteroidota</taxon>
        <taxon>Flavobacteriia</taxon>
        <taxon>Flavobacteriales</taxon>
        <taxon>Flavobacteriaceae</taxon>
        <taxon>Flavobacterium</taxon>
    </lineage>
</organism>
<protein>
    <recommendedName>
        <fullName evidence="6">Ribosomal RNA large subunit methyltransferase F</fullName>
        <ecNumber evidence="6">2.1.1.181</ecNumber>
    </recommendedName>
    <alternativeName>
        <fullName evidence="6">23S rRNA mA1618 methyltransferase</fullName>
    </alternativeName>
    <alternativeName>
        <fullName evidence="6">rRNA adenine N-6-methyltransferase</fullName>
    </alternativeName>
</protein>
<dbReference type="EMBL" id="VJVZ01000013">
    <property type="protein sequence ID" value="TRW22353.1"/>
    <property type="molecule type" value="Genomic_DNA"/>
</dbReference>
<evidence type="ECO:0000256" key="5">
    <source>
        <dbReference type="ARBA" id="ARBA00022691"/>
    </source>
</evidence>
<comment type="catalytic activity">
    <reaction evidence="6">
        <text>adenosine(1618) in 23S rRNA + S-adenosyl-L-methionine = N(6)-methyladenosine(1618) in 23S rRNA + S-adenosyl-L-homocysteine + H(+)</text>
        <dbReference type="Rhea" id="RHEA:16497"/>
        <dbReference type="Rhea" id="RHEA-COMP:10229"/>
        <dbReference type="Rhea" id="RHEA-COMP:10231"/>
        <dbReference type="ChEBI" id="CHEBI:15378"/>
        <dbReference type="ChEBI" id="CHEBI:57856"/>
        <dbReference type="ChEBI" id="CHEBI:59789"/>
        <dbReference type="ChEBI" id="CHEBI:74411"/>
        <dbReference type="ChEBI" id="CHEBI:74449"/>
        <dbReference type="EC" id="2.1.1.181"/>
    </reaction>
</comment>
<dbReference type="InterPro" id="IPR010286">
    <property type="entry name" value="METTL16/RlmF"/>
</dbReference>
<dbReference type="InterPro" id="IPR029063">
    <property type="entry name" value="SAM-dependent_MTases_sf"/>
</dbReference>
<dbReference type="GO" id="GO:0052907">
    <property type="term" value="F:23S rRNA (adenine(1618)-N(6))-methyltransferase activity"/>
    <property type="evidence" value="ECO:0007669"/>
    <property type="project" value="UniProtKB-EC"/>
</dbReference>
<dbReference type="GO" id="GO:0005737">
    <property type="term" value="C:cytoplasm"/>
    <property type="evidence" value="ECO:0007669"/>
    <property type="project" value="UniProtKB-SubCell"/>
</dbReference>
<comment type="subcellular location">
    <subcellularLocation>
        <location evidence="6">Cytoplasm</location>
    </subcellularLocation>
</comment>
<dbReference type="Pfam" id="PF05971">
    <property type="entry name" value="Methyltransf_10"/>
    <property type="match status" value="1"/>
</dbReference>
<comment type="function">
    <text evidence="6">Specifically methylates the adenine in position 1618 of 23S rRNA.</text>
</comment>
<accession>A0A552UVT6</accession>
<dbReference type="PANTHER" id="PTHR13393">
    <property type="entry name" value="SAM-DEPENDENT METHYLTRANSFERASE"/>
    <property type="match status" value="1"/>
</dbReference>
<dbReference type="Proteomes" id="UP000320643">
    <property type="component" value="Unassembled WGS sequence"/>
</dbReference>
<dbReference type="InterPro" id="IPR016909">
    <property type="entry name" value="rRNA_lsu_MeTfrase_F"/>
</dbReference>